<dbReference type="GeneID" id="5709037"/>
<dbReference type="InterPro" id="IPR017271">
    <property type="entry name" value="Tscrpt_reg_HTH_MJ1545_prd"/>
</dbReference>
<dbReference type="InterPro" id="IPR001387">
    <property type="entry name" value="Cro/C1-type_HTH"/>
</dbReference>
<keyword evidence="3" id="KW-1185">Reference proteome</keyword>
<gene>
    <name evidence="2" type="ordered locus">Cmaq_1149</name>
</gene>
<organism evidence="2 3">
    <name type="scientific">Caldivirga maquilingensis (strain ATCC 700844 / DSM 13496 / JCM 10307 / IC-167)</name>
    <dbReference type="NCBI Taxonomy" id="397948"/>
    <lineage>
        <taxon>Archaea</taxon>
        <taxon>Thermoproteota</taxon>
        <taxon>Thermoprotei</taxon>
        <taxon>Thermoproteales</taxon>
        <taxon>Thermoproteaceae</taxon>
        <taxon>Caldivirga</taxon>
    </lineage>
</organism>
<dbReference type="CDD" id="cd00093">
    <property type="entry name" value="HTH_XRE"/>
    <property type="match status" value="1"/>
</dbReference>
<dbReference type="SUPFAM" id="SSF47413">
    <property type="entry name" value="lambda repressor-like DNA-binding domains"/>
    <property type="match status" value="1"/>
</dbReference>
<dbReference type="InterPro" id="IPR010982">
    <property type="entry name" value="Lambda_DNA-bd_dom_sf"/>
</dbReference>
<sequence length="243" mass="27258">MEETIENTMVDKVATLIAGSIVMADSPGKELKRWREYFNIPQTELAIKLSTTPSVISDYESGRRKSPGSYFIKKFVKALIDIELEKGGSRLQLLIKQLSIGDKYTLAVVDMKDYVNPISLETFLKAINASLVVPPATRMDIHGYTMVDSIKLLLDVPSYEYLKLYGSTTQRAAIFINTRYGRSPLVAIKAMMAFVDFKPSIVVLHGLDKPDYLGIEVARREKIPLAMSNMDVDEMVRVLRSLG</sequence>
<dbReference type="Gene3D" id="1.10.260.40">
    <property type="entry name" value="lambda repressor-like DNA-binding domains"/>
    <property type="match status" value="1"/>
</dbReference>
<dbReference type="PIRSF" id="PIRSF037724">
    <property type="entry name" value="TF_HTH_MJ1545_prd"/>
    <property type="match status" value="1"/>
</dbReference>
<dbReference type="KEGG" id="cma:Cmaq_1149"/>
<dbReference type="Proteomes" id="UP000001137">
    <property type="component" value="Chromosome"/>
</dbReference>
<reference evidence="2 3" key="1">
    <citation type="submission" date="2007-10" db="EMBL/GenBank/DDBJ databases">
        <title>Complete sequence of Caldivirga maquilingensis IC-167.</title>
        <authorList>
            <consortium name="US DOE Joint Genome Institute"/>
            <person name="Copeland A."/>
            <person name="Lucas S."/>
            <person name="Lapidus A."/>
            <person name="Barry K."/>
            <person name="Glavina del Rio T."/>
            <person name="Dalin E."/>
            <person name="Tice H."/>
            <person name="Pitluck S."/>
            <person name="Saunders E."/>
            <person name="Brettin T."/>
            <person name="Bruce D."/>
            <person name="Detter J.C."/>
            <person name="Han C."/>
            <person name="Schmutz J."/>
            <person name="Larimer F."/>
            <person name="Land M."/>
            <person name="Hauser L."/>
            <person name="Kyrpides N."/>
            <person name="Ivanova N."/>
            <person name="Biddle J.F."/>
            <person name="Zhang Z."/>
            <person name="Fitz-Gibbon S.T."/>
            <person name="Lowe T.M."/>
            <person name="Saltikov C."/>
            <person name="House C.H."/>
            <person name="Richardson P."/>
        </authorList>
    </citation>
    <scope>NUCLEOTIDE SEQUENCE [LARGE SCALE GENOMIC DNA]</scope>
    <source>
        <strain evidence="3">ATCC 700844 / DSM 13496 / JCM 10307 / IC-167</strain>
    </source>
</reference>
<dbReference type="RefSeq" id="WP_012186195.1">
    <property type="nucleotide sequence ID" value="NC_009954.1"/>
</dbReference>
<dbReference type="eggNOG" id="arCOG04060">
    <property type="taxonomic scope" value="Archaea"/>
</dbReference>
<proteinExistence type="predicted"/>
<evidence type="ECO:0000313" key="2">
    <source>
        <dbReference type="EMBL" id="ABW01976.1"/>
    </source>
</evidence>
<dbReference type="GO" id="GO:0003677">
    <property type="term" value="F:DNA binding"/>
    <property type="evidence" value="ECO:0007669"/>
    <property type="project" value="InterPro"/>
</dbReference>
<protein>
    <submittedName>
        <fullName evidence="2">Helix-turn-helix domain protein</fullName>
    </submittedName>
</protein>
<dbReference type="HOGENOM" id="CLU_077869_0_0_2"/>
<accession>A8MDX0</accession>
<evidence type="ECO:0000259" key="1">
    <source>
        <dbReference type="PROSITE" id="PS50943"/>
    </source>
</evidence>
<feature type="domain" description="HTH cro/C1-type" evidence="1">
    <location>
        <begin position="31"/>
        <end position="85"/>
    </location>
</feature>
<dbReference type="AlphaFoldDB" id="A8MDX0"/>
<dbReference type="STRING" id="397948.Cmaq_1149"/>
<dbReference type="EMBL" id="CP000852">
    <property type="protein sequence ID" value="ABW01976.1"/>
    <property type="molecule type" value="Genomic_DNA"/>
</dbReference>
<dbReference type="PROSITE" id="PS50943">
    <property type="entry name" value="HTH_CROC1"/>
    <property type="match status" value="1"/>
</dbReference>
<dbReference type="SMART" id="SM00530">
    <property type="entry name" value="HTH_XRE"/>
    <property type="match status" value="1"/>
</dbReference>
<name>A8MDX0_CALMQ</name>
<evidence type="ECO:0000313" key="3">
    <source>
        <dbReference type="Proteomes" id="UP000001137"/>
    </source>
</evidence>